<sequence length="138" mass="14626">MTCPARDMRAPGDFSRTADRTPGMTVLTVNLVHHPAHGVLTLRGDLDFSSSELVPPLIDAVIKAGLRHLVVDTADLTFCDSRGLRALIHAERTLAALGGGMELVNLHGRLLRILAITGLAGVFTITPDPGGTGQTVRK</sequence>
<evidence type="ECO:0000256" key="2">
    <source>
        <dbReference type="RuleBase" id="RU003749"/>
    </source>
</evidence>
<dbReference type="Gene3D" id="3.30.750.24">
    <property type="entry name" value="STAS domain"/>
    <property type="match status" value="1"/>
</dbReference>
<dbReference type="InterPro" id="IPR002645">
    <property type="entry name" value="STAS_dom"/>
</dbReference>
<accession>A0A4R4ZKE8</accession>
<evidence type="ECO:0000313" key="5">
    <source>
        <dbReference type="Proteomes" id="UP000295302"/>
    </source>
</evidence>
<comment type="caution">
    <text evidence="4">The sequence shown here is derived from an EMBL/GenBank/DDBJ whole genome shotgun (WGS) entry which is preliminary data.</text>
</comment>
<dbReference type="GO" id="GO:0043856">
    <property type="term" value="F:anti-sigma factor antagonist activity"/>
    <property type="evidence" value="ECO:0007669"/>
    <property type="project" value="InterPro"/>
</dbReference>
<comment type="similarity">
    <text evidence="1 2">Belongs to the anti-sigma-factor antagonist family.</text>
</comment>
<dbReference type="EMBL" id="SMKQ01000001">
    <property type="protein sequence ID" value="TDD57232.1"/>
    <property type="molecule type" value="Genomic_DNA"/>
</dbReference>
<dbReference type="Pfam" id="PF01740">
    <property type="entry name" value="STAS"/>
    <property type="match status" value="1"/>
</dbReference>
<reference evidence="4 5" key="1">
    <citation type="submission" date="2019-03" db="EMBL/GenBank/DDBJ databases">
        <title>Draft genome sequences of novel Actinobacteria.</title>
        <authorList>
            <person name="Sahin N."/>
            <person name="Ay H."/>
            <person name="Saygin H."/>
        </authorList>
    </citation>
    <scope>NUCLEOTIDE SEQUENCE [LARGE SCALE GENOMIC DNA]</scope>
    <source>
        <strain evidence="4 5">CH32</strain>
    </source>
</reference>
<gene>
    <name evidence="4" type="ORF">E1286_00470</name>
</gene>
<feature type="domain" description="STAS" evidence="3">
    <location>
        <begin position="27"/>
        <end position="138"/>
    </location>
</feature>
<dbReference type="OrthoDB" id="4249752at2"/>
<protein>
    <recommendedName>
        <fullName evidence="2">Anti-sigma factor antagonist</fullName>
    </recommendedName>
</protein>
<evidence type="ECO:0000256" key="1">
    <source>
        <dbReference type="ARBA" id="ARBA00009013"/>
    </source>
</evidence>
<proteinExistence type="inferred from homology"/>
<dbReference type="SUPFAM" id="SSF52091">
    <property type="entry name" value="SpoIIaa-like"/>
    <property type="match status" value="1"/>
</dbReference>
<dbReference type="PANTHER" id="PTHR33495">
    <property type="entry name" value="ANTI-SIGMA FACTOR ANTAGONIST TM_1081-RELATED-RELATED"/>
    <property type="match status" value="1"/>
</dbReference>
<name>A0A4R4ZKE8_9ACTN</name>
<dbReference type="NCBIfam" id="TIGR00377">
    <property type="entry name" value="ant_ant_sig"/>
    <property type="match status" value="1"/>
</dbReference>
<dbReference type="CDD" id="cd07043">
    <property type="entry name" value="STAS_anti-anti-sigma_factors"/>
    <property type="match status" value="1"/>
</dbReference>
<organism evidence="4 5">
    <name type="scientific">Nonomuraea terrae</name>
    <dbReference type="NCBI Taxonomy" id="2530383"/>
    <lineage>
        <taxon>Bacteria</taxon>
        <taxon>Bacillati</taxon>
        <taxon>Actinomycetota</taxon>
        <taxon>Actinomycetes</taxon>
        <taxon>Streptosporangiales</taxon>
        <taxon>Streptosporangiaceae</taxon>
        <taxon>Nonomuraea</taxon>
    </lineage>
</organism>
<dbReference type="InterPro" id="IPR003658">
    <property type="entry name" value="Anti-sigma_ant"/>
</dbReference>
<dbReference type="InterPro" id="IPR036513">
    <property type="entry name" value="STAS_dom_sf"/>
</dbReference>
<dbReference type="Proteomes" id="UP000295302">
    <property type="component" value="Unassembled WGS sequence"/>
</dbReference>
<dbReference type="PANTHER" id="PTHR33495:SF2">
    <property type="entry name" value="ANTI-SIGMA FACTOR ANTAGONIST TM_1081-RELATED"/>
    <property type="match status" value="1"/>
</dbReference>
<dbReference type="AlphaFoldDB" id="A0A4R4ZKE8"/>
<evidence type="ECO:0000313" key="4">
    <source>
        <dbReference type="EMBL" id="TDD57232.1"/>
    </source>
</evidence>
<evidence type="ECO:0000259" key="3">
    <source>
        <dbReference type="PROSITE" id="PS50801"/>
    </source>
</evidence>
<keyword evidence="5" id="KW-1185">Reference proteome</keyword>
<dbReference type="PROSITE" id="PS50801">
    <property type="entry name" value="STAS"/>
    <property type="match status" value="1"/>
</dbReference>